<comment type="caution">
    <text evidence="7">The sequence shown here is derived from an EMBL/GenBank/DDBJ whole genome shotgun (WGS) entry which is preliminary data.</text>
</comment>
<evidence type="ECO:0000256" key="5">
    <source>
        <dbReference type="ARBA" id="ARBA00023136"/>
    </source>
</evidence>
<dbReference type="PANTHER" id="PTHR34478:SF2">
    <property type="entry name" value="MEMBRANE PROTEIN"/>
    <property type="match status" value="1"/>
</dbReference>
<dbReference type="SUPFAM" id="SSF140478">
    <property type="entry name" value="LemA-like"/>
    <property type="match status" value="1"/>
</dbReference>
<evidence type="ECO:0000313" key="8">
    <source>
        <dbReference type="Proteomes" id="UP000004846"/>
    </source>
</evidence>
<protein>
    <submittedName>
        <fullName evidence="7">LemA family protein</fullName>
    </submittedName>
</protein>
<dbReference type="InterPro" id="IPR023353">
    <property type="entry name" value="LemA-like_dom_sf"/>
</dbReference>
<evidence type="ECO:0000256" key="2">
    <source>
        <dbReference type="ARBA" id="ARBA00008854"/>
    </source>
</evidence>
<dbReference type="Pfam" id="PF04011">
    <property type="entry name" value="LemA"/>
    <property type="match status" value="1"/>
</dbReference>
<proteinExistence type="inferred from homology"/>
<accession>A0A125W7U1</accession>
<evidence type="ECO:0000313" key="7">
    <source>
        <dbReference type="EMBL" id="EFM83602.1"/>
    </source>
</evidence>
<reference evidence="7 8" key="1">
    <citation type="submission" date="2010-07" db="EMBL/GenBank/DDBJ databases">
        <authorList>
            <person name="Sid Ahmed O."/>
        </authorList>
    </citation>
    <scope>NUCLEOTIDE SEQUENCE [LARGE SCALE GENOMIC DNA]</scope>
    <source>
        <strain evidence="7 8">TX4248</strain>
    </source>
</reference>
<dbReference type="SMR" id="A0A125W7U1"/>
<organism evidence="7 8">
    <name type="scientific">Enterococcus faecalis TX4248</name>
    <dbReference type="NCBI Taxonomy" id="749495"/>
    <lineage>
        <taxon>Bacteria</taxon>
        <taxon>Bacillati</taxon>
        <taxon>Bacillota</taxon>
        <taxon>Bacilli</taxon>
        <taxon>Lactobacillales</taxon>
        <taxon>Enterococcaceae</taxon>
        <taxon>Enterococcus</taxon>
    </lineage>
</organism>
<name>A0A125W7U1_ENTFL</name>
<keyword evidence="3 6" id="KW-0812">Transmembrane</keyword>
<gene>
    <name evidence="7" type="ORF">HMPREF9498_00704</name>
</gene>
<feature type="transmembrane region" description="Helical" evidence="6">
    <location>
        <begin position="7"/>
        <end position="26"/>
    </location>
</feature>
<dbReference type="Proteomes" id="UP000004846">
    <property type="component" value="Unassembled WGS sequence"/>
</dbReference>
<evidence type="ECO:0000256" key="6">
    <source>
        <dbReference type="SAM" id="Phobius"/>
    </source>
</evidence>
<keyword evidence="4 6" id="KW-1133">Transmembrane helix</keyword>
<comment type="subcellular location">
    <subcellularLocation>
        <location evidence="1">Membrane</location>
        <topology evidence="1">Single-pass membrane protein</topology>
    </subcellularLocation>
</comment>
<dbReference type="GO" id="GO:0016020">
    <property type="term" value="C:membrane"/>
    <property type="evidence" value="ECO:0007669"/>
    <property type="project" value="UniProtKB-SubCell"/>
</dbReference>
<dbReference type="EMBL" id="AEBR01000021">
    <property type="protein sequence ID" value="EFM83602.1"/>
    <property type="molecule type" value="Genomic_DNA"/>
</dbReference>
<evidence type="ECO:0000256" key="4">
    <source>
        <dbReference type="ARBA" id="ARBA00022989"/>
    </source>
</evidence>
<dbReference type="InterPro" id="IPR007156">
    <property type="entry name" value="MamQ_LemA"/>
</dbReference>
<dbReference type="RefSeq" id="WP_002386098.1">
    <property type="nucleotide sequence ID" value="NZ_GL454427.1"/>
</dbReference>
<dbReference type="PANTHER" id="PTHR34478">
    <property type="entry name" value="PROTEIN LEMA"/>
    <property type="match status" value="1"/>
</dbReference>
<keyword evidence="5 6" id="KW-0472">Membrane</keyword>
<dbReference type="Gene3D" id="1.20.1440.20">
    <property type="entry name" value="LemA-like domain"/>
    <property type="match status" value="1"/>
</dbReference>
<evidence type="ECO:0000256" key="1">
    <source>
        <dbReference type="ARBA" id="ARBA00004167"/>
    </source>
</evidence>
<dbReference type="HOGENOM" id="CLU_056714_0_1_9"/>
<evidence type="ECO:0000256" key="3">
    <source>
        <dbReference type="ARBA" id="ARBA00022692"/>
    </source>
</evidence>
<dbReference type="AlphaFoldDB" id="A0A125W7U1"/>
<comment type="similarity">
    <text evidence="2">Belongs to the LemA family.</text>
</comment>
<sequence length="189" mass="21321">MNKKNKFLSIIVVVVVIIGAFVMKAYNQLITLDNKVEAEWSQVENVMQRRADLIPNLVSSVQGSMTQEKEVLKEITEARKAYAGAKSSSEKGQANEQIEKGLGNFVTVLNEDYPKLASSENVKTLMTQLEGSENRISVERRNYIQAVETYNQQISKFPDKIIAKLLGFEKKTNYVATEQGKEVPQVEFK</sequence>